<evidence type="ECO:0000313" key="1">
    <source>
        <dbReference type="EMBL" id="ACI15354.1"/>
    </source>
</evidence>
<name>B6D408_9FLAO</name>
<sequence>MRNTTQYIKDAQGNNILAVISMDEYTQYLYDKADLQEVQNIPQWHKEILDQDLQSLEISLAKDDNSDNWDLEEIEREIKEKYGY</sequence>
<organism evidence="1">
    <name type="scientific">Capnocytophaga canimorsus</name>
    <dbReference type="NCBI Taxonomy" id="28188"/>
    <lineage>
        <taxon>Bacteria</taxon>
        <taxon>Pseudomonadati</taxon>
        <taxon>Bacteroidota</taxon>
        <taxon>Flavobacteriia</taxon>
        <taxon>Flavobacteriales</taxon>
        <taxon>Flavobacteriaceae</taxon>
        <taxon>Capnocytophaga</taxon>
    </lineage>
</organism>
<dbReference type="AlphaFoldDB" id="B6D408"/>
<accession>B6D408</accession>
<geneLocation type="plasmid" evidence="1">
    <name>pCC7</name>
</geneLocation>
<reference evidence="1" key="1">
    <citation type="journal article" date="2008" name="Appl. Environ. Microbiol.">
        <title>Genetic tools for studying Capnocytophaga canimorsus.</title>
        <authorList>
            <person name="Mally M."/>
            <person name="Cornelis G.R."/>
        </authorList>
    </citation>
    <scope>NUCLEOTIDE SEQUENCE</scope>
    <source>
        <strain evidence="1">7</strain>
        <plasmid evidence="1">pCC7</plasmid>
    </source>
</reference>
<keyword evidence="1" id="KW-0614">Plasmid</keyword>
<protein>
    <submittedName>
        <fullName evidence="1">Uncharacterized protein</fullName>
    </submittedName>
</protein>
<dbReference type="EMBL" id="EU741249">
    <property type="protein sequence ID" value="ACI15354.1"/>
    <property type="molecule type" value="Genomic_DNA"/>
</dbReference>
<dbReference type="RefSeq" id="WP_012552602.1">
    <property type="nucleotide sequence ID" value="NC_011336.1"/>
</dbReference>
<proteinExistence type="predicted"/>